<gene>
    <name evidence="2" type="ORF">SAMN05216257_102449</name>
</gene>
<dbReference type="Proteomes" id="UP000199328">
    <property type="component" value="Unassembled WGS sequence"/>
</dbReference>
<organism evidence="2 3">
    <name type="scientific">Meinhardsimonia xiamenensis</name>
    <dbReference type="NCBI Taxonomy" id="990712"/>
    <lineage>
        <taxon>Bacteria</taxon>
        <taxon>Pseudomonadati</taxon>
        <taxon>Pseudomonadota</taxon>
        <taxon>Alphaproteobacteria</taxon>
        <taxon>Rhodobacterales</taxon>
        <taxon>Paracoccaceae</taxon>
        <taxon>Meinhardsimonia</taxon>
    </lineage>
</organism>
<sequence>MPPSEFFRQRQAELARGRTRRGAPIMAARLQTEHAEKVERAGFFARFLRLLASFVIAVWLFRLALVLKYGTVGYSALFNPLREIGPSGHLAAELLMPDRLTIMLVALIEPLT</sequence>
<evidence type="ECO:0000313" key="2">
    <source>
        <dbReference type="EMBL" id="SDK35864.1"/>
    </source>
</evidence>
<keyword evidence="1" id="KW-1133">Transmembrane helix</keyword>
<proteinExistence type="predicted"/>
<dbReference type="EMBL" id="FNFV01000002">
    <property type="protein sequence ID" value="SDK35864.1"/>
    <property type="molecule type" value="Genomic_DNA"/>
</dbReference>
<feature type="transmembrane region" description="Helical" evidence="1">
    <location>
        <begin position="47"/>
        <end position="67"/>
    </location>
</feature>
<reference evidence="3" key="1">
    <citation type="submission" date="2016-10" db="EMBL/GenBank/DDBJ databases">
        <authorList>
            <person name="Varghese N."/>
            <person name="Submissions S."/>
        </authorList>
    </citation>
    <scope>NUCLEOTIDE SEQUENCE [LARGE SCALE GENOMIC DNA]</scope>
    <source>
        <strain evidence="3">CGMCC 1.10789</strain>
    </source>
</reference>
<keyword evidence="3" id="KW-1185">Reference proteome</keyword>
<evidence type="ECO:0000313" key="3">
    <source>
        <dbReference type="Proteomes" id="UP000199328"/>
    </source>
</evidence>
<protein>
    <submittedName>
        <fullName evidence="2">Uncharacterized protein</fullName>
    </submittedName>
</protein>
<name>A0A1G9B9V3_9RHOB</name>
<evidence type="ECO:0000256" key="1">
    <source>
        <dbReference type="SAM" id="Phobius"/>
    </source>
</evidence>
<accession>A0A1G9B9V3</accession>
<keyword evidence="1" id="KW-0812">Transmembrane</keyword>
<keyword evidence="1" id="KW-0472">Membrane</keyword>
<dbReference type="AlphaFoldDB" id="A0A1G9B9V3"/>